<sequence>MSLTFDTRPAAYAVIIRDGGILLAYWKQGGREGWTLPGGGLDLAEHPVDGCRREIHEETGYHAEIGAMLGIDVGHWPAEIRLDGGERDFQSLRLVYDATITGGELRHEVGGSTTHAAWIPLAEVSRLNRVSLVDAGLRLYRERPLDGRLSSPSLTSPGSVG</sequence>
<dbReference type="OrthoDB" id="9804442at2"/>
<name>A0A3N0BZH1_9MICC</name>
<dbReference type="PROSITE" id="PS00893">
    <property type="entry name" value="NUDIX_BOX"/>
    <property type="match status" value="1"/>
</dbReference>
<keyword evidence="5" id="KW-1185">Reference proteome</keyword>
<dbReference type="EMBL" id="RBED01000094">
    <property type="protein sequence ID" value="RNL55343.1"/>
    <property type="molecule type" value="Genomic_DNA"/>
</dbReference>
<dbReference type="SUPFAM" id="SSF55811">
    <property type="entry name" value="Nudix"/>
    <property type="match status" value="1"/>
</dbReference>
<dbReference type="InterPro" id="IPR020084">
    <property type="entry name" value="NUDIX_hydrolase_CS"/>
</dbReference>
<dbReference type="InterPro" id="IPR000086">
    <property type="entry name" value="NUDIX_hydrolase_dom"/>
</dbReference>
<evidence type="ECO:0000313" key="4">
    <source>
        <dbReference type="EMBL" id="RNL55343.1"/>
    </source>
</evidence>
<dbReference type="AlphaFoldDB" id="A0A3N0BZH1"/>
<comment type="cofactor">
    <cofactor evidence="1">
        <name>Mg(2+)</name>
        <dbReference type="ChEBI" id="CHEBI:18420"/>
    </cofactor>
</comment>
<organism evidence="4 5">
    <name type="scientific">Arthrobacter oryzae</name>
    <dbReference type="NCBI Taxonomy" id="409290"/>
    <lineage>
        <taxon>Bacteria</taxon>
        <taxon>Bacillati</taxon>
        <taxon>Actinomycetota</taxon>
        <taxon>Actinomycetes</taxon>
        <taxon>Micrococcales</taxon>
        <taxon>Micrococcaceae</taxon>
        <taxon>Arthrobacter</taxon>
    </lineage>
</organism>
<dbReference type="InterPro" id="IPR015797">
    <property type="entry name" value="NUDIX_hydrolase-like_dom_sf"/>
</dbReference>
<dbReference type="Gene3D" id="3.90.79.10">
    <property type="entry name" value="Nucleoside Triphosphate Pyrophosphohydrolase"/>
    <property type="match status" value="1"/>
</dbReference>
<dbReference type="GO" id="GO:0016787">
    <property type="term" value="F:hydrolase activity"/>
    <property type="evidence" value="ECO:0007669"/>
    <property type="project" value="UniProtKB-KW"/>
</dbReference>
<dbReference type="RefSeq" id="WP_123255358.1">
    <property type="nucleotide sequence ID" value="NZ_RBED01000094.1"/>
</dbReference>
<gene>
    <name evidence="4" type="ORF">D7003_10300</name>
</gene>
<evidence type="ECO:0000313" key="5">
    <source>
        <dbReference type="Proteomes" id="UP000273807"/>
    </source>
</evidence>
<evidence type="ECO:0000259" key="3">
    <source>
        <dbReference type="PROSITE" id="PS51462"/>
    </source>
</evidence>
<protein>
    <submittedName>
        <fullName evidence="4">NUDIX domain-containing protein</fullName>
    </submittedName>
</protein>
<dbReference type="PANTHER" id="PTHR43046:SF14">
    <property type="entry name" value="MUTT_NUDIX FAMILY PROTEIN"/>
    <property type="match status" value="1"/>
</dbReference>
<accession>A0A3N0BZH1</accession>
<dbReference type="Pfam" id="PF00293">
    <property type="entry name" value="NUDIX"/>
    <property type="match status" value="1"/>
</dbReference>
<evidence type="ECO:0000256" key="1">
    <source>
        <dbReference type="ARBA" id="ARBA00001946"/>
    </source>
</evidence>
<keyword evidence="2" id="KW-0378">Hydrolase</keyword>
<comment type="caution">
    <text evidence="4">The sequence shown here is derived from an EMBL/GenBank/DDBJ whole genome shotgun (WGS) entry which is preliminary data.</text>
</comment>
<dbReference type="PROSITE" id="PS51462">
    <property type="entry name" value="NUDIX"/>
    <property type="match status" value="1"/>
</dbReference>
<proteinExistence type="predicted"/>
<reference evidence="4 5" key="1">
    <citation type="submission" date="2018-10" db="EMBL/GenBank/DDBJ databases">
        <title>Genome sequencing of Arthrobacter oryzae TNB02.</title>
        <authorList>
            <person name="Cho Y.-J."/>
            <person name="Cho A."/>
            <person name="Kim O.-S."/>
        </authorList>
    </citation>
    <scope>NUCLEOTIDE SEQUENCE [LARGE SCALE GENOMIC DNA]</scope>
    <source>
        <strain evidence="4 5">TNB02</strain>
    </source>
</reference>
<dbReference type="PANTHER" id="PTHR43046">
    <property type="entry name" value="GDP-MANNOSE MANNOSYL HYDROLASE"/>
    <property type="match status" value="1"/>
</dbReference>
<evidence type="ECO:0000256" key="2">
    <source>
        <dbReference type="ARBA" id="ARBA00022801"/>
    </source>
</evidence>
<feature type="domain" description="Nudix hydrolase" evidence="3">
    <location>
        <begin position="6"/>
        <end position="146"/>
    </location>
</feature>
<dbReference type="CDD" id="cd02883">
    <property type="entry name" value="NUDIX_Hydrolase"/>
    <property type="match status" value="1"/>
</dbReference>
<dbReference type="Proteomes" id="UP000273807">
    <property type="component" value="Unassembled WGS sequence"/>
</dbReference>